<dbReference type="SUPFAM" id="SSF75304">
    <property type="entry name" value="Amidase signature (AS) enzymes"/>
    <property type="match status" value="1"/>
</dbReference>
<comment type="caution">
    <text evidence="3">The sequence shown here is derived from an EMBL/GenBank/DDBJ whole genome shotgun (WGS) entry which is preliminary data.</text>
</comment>
<dbReference type="GO" id="GO:0004040">
    <property type="term" value="F:amidase activity"/>
    <property type="evidence" value="ECO:0007669"/>
    <property type="project" value="UniProtKB-EC"/>
</dbReference>
<dbReference type="EC" id="3.5.1.4" evidence="3"/>
<organism evidence="3 4">
    <name type="scientific">Paragemmobacter kunshanensis</name>
    <dbReference type="NCBI Taxonomy" id="2583234"/>
    <lineage>
        <taxon>Bacteria</taxon>
        <taxon>Pseudomonadati</taxon>
        <taxon>Pseudomonadota</taxon>
        <taxon>Alphaproteobacteria</taxon>
        <taxon>Rhodobacterales</taxon>
        <taxon>Paracoccaceae</taxon>
        <taxon>Paragemmobacter</taxon>
    </lineage>
</organism>
<gene>
    <name evidence="3" type="ORF">G5V65_10955</name>
</gene>
<accession>A0A6M1TUK5</accession>
<feature type="region of interest" description="Disordered" evidence="1">
    <location>
        <begin position="131"/>
        <end position="158"/>
    </location>
</feature>
<reference evidence="3 4" key="1">
    <citation type="submission" date="2020-02" db="EMBL/GenBank/DDBJ databases">
        <title>Rhodobacter translucens sp. nov., a novel bacterium isolated from activated sludge.</title>
        <authorList>
            <person name="Liu J."/>
        </authorList>
    </citation>
    <scope>NUCLEOTIDE SEQUENCE [LARGE SCALE GENOMIC DNA]</scope>
    <source>
        <strain evidence="3 4">HX-7-19</strain>
    </source>
</reference>
<dbReference type="Proteomes" id="UP000474758">
    <property type="component" value="Unassembled WGS sequence"/>
</dbReference>
<evidence type="ECO:0000313" key="3">
    <source>
        <dbReference type="EMBL" id="NGQ91417.1"/>
    </source>
</evidence>
<dbReference type="PANTHER" id="PTHR11895">
    <property type="entry name" value="TRANSAMIDASE"/>
    <property type="match status" value="1"/>
</dbReference>
<dbReference type="InterPro" id="IPR000120">
    <property type="entry name" value="Amidase"/>
</dbReference>
<sequence length="449" mass="47569">MIGQTAKTLAEDMRAGRRDPLDLVVEVFDRIAAHDDGALFIRQTRERAEAEARAARERLRAGNPASLLDGVPLAWKDLFDLKGTVTTAGSEVLRGAATAGQDADLVRAGMRAGLVTVGTVNMTEFAYSGIGLNPHHGTPRNPRDKAVHRSPGGSSSGSGAVVAAGIVPLSIGTDTGGSIRIPAAFNGVVGYKTSTGHHPMGGVFPLSRTLDTLGPLAHTVEDCVLVDAALRGLAQPEVAAVGPARLDFVIPDAVMFDDLDAPVATAFEATLARIAATGARVRRIALPQLRETVEVIARLGPLASAEALDVHWDRLNGPDEARMDPRVVRRIRMADRMTAVDLIRLHDHRRRLIAEVDAVLGDALLICPTTPSVAMPVAPLEADVEVFFHHNFRTLRHTALGNFLDWCGLAIPNGADGDGMPTSLMVCGRHGRDAALLAAGLALERVIRG</sequence>
<dbReference type="EMBL" id="JAALFE010000009">
    <property type="protein sequence ID" value="NGQ91417.1"/>
    <property type="molecule type" value="Genomic_DNA"/>
</dbReference>
<evidence type="ECO:0000256" key="1">
    <source>
        <dbReference type="SAM" id="MobiDB-lite"/>
    </source>
</evidence>
<dbReference type="RefSeq" id="WP_165049925.1">
    <property type="nucleotide sequence ID" value="NZ_JAALFE010000009.1"/>
</dbReference>
<feature type="domain" description="Amidase" evidence="2">
    <location>
        <begin position="23"/>
        <end position="437"/>
    </location>
</feature>
<dbReference type="PROSITE" id="PS00571">
    <property type="entry name" value="AMIDASES"/>
    <property type="match status" value="1"/>
</dbReference>
<dbReference type="InterPro" id="IPR023631">
    <property type="entry name" value="Amidase_dom"/>
</dbReference>
<dbReference type="InterPro" id="IPR020556">
    <property type="entry name" value="Amidase_CS"/>
</dbReference>
<dbReference type="AlphaFoldDB" id="A0A6M1TUK5"/>
<dbReference type="PANTHER" id="PTHR11895:SF176">
    <property type="entry name" value="AMIDASE AMID-RELATED"/>
    <property type="match status" value="1"/>
</dbReference>
<keyword evidence="3" id="KW-0378">Hydrolase</keyword>
<proteinExistence type="predicted"/>
<evidence type="ECO:0000313" key="4">
    <source>
        <dbReference type="Proteomes" id="UP000474758"/>
    </source>
</evidence>
<keyword evidence="4" id="KW-1185">Reference proteome</keyword>
<dbReference type="NCBIfam" id="NF004766">
    <property type="entry name" value="PRK06102.1"/>
    <property type="match status" value="1"/>
</dbReference>
<dbReference type="Pfam" id="PF01425">
    <property type="entry name" value="Amidase"/>
    <property type="match status" value="1"/>
</dbReference>
<name>A0A6M1TUK5_9RHOB</name>
<protein>
    <submittedName>
        <fullName evidence="3">Amidase</fullName>
        <ecNumber evidence="3">3.5.1.4</ecNumber>
    </submittedName>
</protein>
<dbReference type="InterPro" id="IPR036928">
    <property type="entry name" value="AS_sf"/>
</dbReference>
<evidence type="ECO:0000259" key="2">
    <source>
        <dbReference type="Pfam" id="PF01425"/>
    </source>
</evidence>
<dbReference type="Gene3D" id="3.90.1300.10">
    <property type="entry name" value="Amidase signature (AS) domain"/>
    <property type="match status" value="1"/>
</dbReference>